<name>A0ABD2CQ92_VESMC</name>
<sequence>MQRYDALIQEIEAIDDYLGPTFRISLHFYRKNAPTKTTPFTQMQDRTVHMRNEGVKTRPQVKG</sequence>
<gene>
    <name evidence="1" type="ORF">V1477_003985</name>
</gene>
<organism evidence="1 2">
    <name type="scientific">Vespula maculifrons</name>
    <name type="common">Eastern yellow jacket</name>
    <name type="synonym">Wasp</name>
    <dbReference type="NCBI Taxonomy" id="7453"/>
    <lineage>
        <taxon>Eukaryota</taxon>
        <taxon>Metazoa</taxon>
        <taxon>Ecdysozoa</taxon>
        <taxon>Arthropoda</taxon>
        <taxon>Hexapoda</taxon>
        <taxon>Insecta</taxon>
        <taxon>Pterygota</taxon>
        <taxon>Neoptera</taxon>
        <taxon>Endopterygota</taxon>
        <taxon>Hymenoptera</taxon>
        <taxon>Apocrita</taxon>
        <taxon>Aculeata</taxon>
        <taxon>Vespoidea</taxon>
        <taxon>Vespidae</taxon>
        <taxon>Vespinae</taxon>
        <taxon>Vespula</taxon>
    </lineage>
</organism>
<protein>
    <submittedName>
        <fullName evidence="1">Exocyst complex component</fullName>
    </submittedName>
</protein>
<proteinExistence type="predicted"/>
<dbReference type="Proteomes" id="UP001607303">
    <property type="component" value="Unassembled WGS sequence"/>
</dbReference>
<evidence type="ECO:0000313" key="2">
    <source>
        <dbReference type="Proteomes" id="UP001607303"/>
    </source>
</evidence>
<evidence type="ECO:0000313" key="1">
    <source>
        <dbReference type="EMBL" id="KAL2747293.1"/>
    </source>
</evidence>
<dbReference type="EMBL" id="JAYRBN010000035">
    <property type="protein sequence ID" value="KAL2747293.1"/>
    <property type="molecule type" value="Genomic_DNA"/>
</dbReference>
<reference evidence="1 2" key="1">
    <citation type="journal article" date="2024" name="Ann. Entomol. Soc. Am.">
        <title>Genomic analyses of the southern and eastern yellowjacket wasps (Hymenoptera: Vespidae) reveal evolutionary signatures of social life.</title>
        <authorList>
            <person name="Catto M.A."/>
            <person name="Caine P.B."/>
            <person name="Orr S.E."/>
            <person name="Hunt B.G."/>
            <person name="Goodisman M.A.D."/>
        </authorList>
    </citation>
    <scope>NUCLEOTIDE SEQUENCE [LARGE SCALE GENOMIC DNA]</scope>
    <source>
        <strain evidence="1">232</strain>
        <tissue evidence="1">Head and thorax</tissue>
    </source>
</reference>
<dbReference type="AlphaFoldDB" id="A0ABD2CQ92"/>
<accession>A0ABD2CQ92</accession>
<keyword evidence="2" id="KW-1185">Reference proteome</keyword>
<comment type="caution">
    <text evidence="1">The sequence shown here is derived from an EMBL/GenBank/DDBJ whole genome shotgun (WGS) entry which is preliminary data.</text>
</comment>